<comment type="caution">
    <text evidence="1">The sequence shown here is derived from an EMBL/GenBank/DDBJ whole genome shotgun (WGS) entry which is preliminary data.</text>
</comment>
<dbReference type="AlphaFoldDB" id="A0A401PNF2"/>
<protein>
    <submittedName>
        <fullName evidence="1">Uncharacterized protein</fullName>
    </submittedName>
</protein>
<gene>
    <name evidence="1" type="ORF">scyTo_0003753</name>
</gene>
<evidence type="ECO:0000313" key="1">
    <source>
        <dbReference type="EMBL" id="GCB74662.1"/>
    </source>
</evidence>
<name>A0A401PNF2_SCYTO</name>
<dbReference type="Proteomes" id="UP000288216">
    <property type="component" value="Unassembled WGS sequence"/>
</dbReference>
<proteinExistence type="predicted"/>
<evidence type="ECO:0000313" key="2">
    <source>
        <dbReference type="Proteomes" id="UP000288216"/>
    </source>
</evidence>
<keyword evidence="2" id="KW-1185">Reference proteome</keyword>
<organism evidence="1 2">
    <name type="scientific">Scyliorhinus torazame</name>
    <name type="common">Cloudy catshark</name>
    <name type="synonym">Catulus torazame</name>
    <dbReference type="NCBI Taxonomy" id="75743"/>
    <lineage>
        <taxon>Eukaryota</taxon>
        <taxon>Metazoa</taxon>
        <taxon>Chordata</taxon>
        <taxon>Craniata</taxon>
        <taxon>Vertebrata</taxon>
        <taxon>Chondrichthyes</taxon>
        <taxon>Elasmobranchii</taxon>
        <taxon>Galeomorphii</taxon>
        <taxon>Galeoidea</taxon>
        <taxon>Carcharhiniformes</taxon>
        <taxon>Scyliorhinidae</taxon>
        <taxon>Scyliorhinus</taxon>
    </lineage>
</organism>
<reference evidence="1 2" key="1">
    <citation type="journal article" date="2018" name="Nat. Ecol. Evol.">
        <title>Shark genomes provide insights into elasmobranch evolution and the origin of vertebrates.</title>
        <authorList>
            <person name="Hara Y"/>
            <person name="Yamaguchi K"/>
            <person name="Onimaru K"/>
            <person name="Kadota M"/>
            <person name="Koyanagi M"/>
            <person name="Keeley SD"/>
            <person name="Tatsumi K"/>
            <person name="Tanaka K"/>
            <person name="Motone F"/>
            <person name="Kageyama Y"/>
            <person name="Nozu R"/>
            <person name="Adachi N"/>
            <person name="Nishimura O"/>
            <person name="Nakagawa R"/>
            <person name="Tanegashima C"/>
            <person name="Kiyatake I"/>
            <person name="Matsumoto R"/>
            <person name="Murakumo K"/>
            <person name="Nishida K"/>
            <person name="Terakita A"/>
            <person name="Kuratani S"/>
            <person name="Sato K"/>
            <person name="Hyodo S Kuraku.S."/>
        </authorList>
    </citation>
    <scope>NUCLEOTIDE SEQUENCE [LARGE SCALE GENOMIC DNA]</scope>
</reference>
<accession>A0A401PNF2</accession>
<dbReference type="EMBL" id="BFAA01001054">
    <property type="protein sequence ID" value="GCB74662.1"/>
    <property type="molecule type" value="Genomic_DNA"/>
</dbReference>
<sequence length="88" mass="9698">MPVLKCNLGSIGGWRRLGIAAGVDRPSGAQCGGCLIRIYWNEQIEKRSDGQKNIIKKKTKCGTFSAKEEIMSGTDQRRVTKDCKCHGN</sequence>